<evidence type="ECO:0000256" key="1">
    <source>
        <dbReference type="ARBA" id="ARBA00004117"/>
    </source>
</evidence>
<keyword evidence="7" id="KW-0282">Flagellum</keyword>
<comment type="similarity">
    <text evidence="2 6">Belongs to the flagella basal body rod proteins family.</text>
</comment>
<keyword evidence="7" id="KW-0966">Cell projection</keyword>
<dbReference type="NCBIfam" id="TIGR01396">
    <property type="entry name" value="FlgB"/>
    <property type="match status" value="1"/>
</dbReference>
<comment type="function">
    <text evidence="5 6">Structural component of flagellum, the bacterial motility apparatus. Part of the rod structure of flagellar basal body.</text>
</comment>
<evidence type="ECO:0000256" key="2">
    <source>
        <dbReference type="ARBA" id="ARBA00009677"/>
    </source>
</evidence>
<keyword evidence="8" id="KW-1185">Reference proteome</keyword>
<evidence type="ECO:0000313" key="8">
    <source>
        <dbReference type="Proteomes" id="UP000287601"/>
    </source>
</evidence>
<evidence type="ECO:0000256" key="5">
    <source>
        <dbReference type="ARBA" id="ARBA00024934"/>
    </source>
</evidence>
<dbReference type="KEGG" id="amij:EQM06_01625"/>
<evidence type="ECO:0000256" key="4">
    <source>
        <dbReference type="ARBA" id="ARBA00023143"/>
    </source>
</evidence>
<comment type="subcellular location">
    <subcellularLocation>
        <location evidence="1 6">Bacterial flagellum basal body</location>
    </subcellularLocation>
</comment>
<dbReference type="EMBL" id="CP035281">
    <property type="protein sequence ID" value="QAT44051.1"/>
    <property type="molecule type" value="Genomic_DNA"/>
</dbReference>
<sequence length="127" mass="14820">MDSNNNILLSQKSLDYLWEKQRIISENIANNETPGYKAKTISFEDELNANLDKFSNRKDTTKEDVRDAILDSKIRVDVSKEESNRLDGNNVNLDVEEVELNRAQLQYMYQVYQINDQFTRIRTAIGK</sequence>
<dbReference type="OrthoDB" id="9792068at2"/>
<dbReference type="AlphaFoldDB" id="A0A410PYM5"/>
<name>A0A410PYM5_9FIRM</name>
<keyword evidence="4 6" id="KW-0975">Bacterial flagellum</keyword>
<accession>A0A410PYM5</accession>
<protein>
    <recommendedName>
        <fullName evidence="3 6">Flagellar basal body rod protein FlgB</fullName>
    </recommendedName>
</protein>
<evidence type="ECO:0000256" key="3">
    <source>
        <dbReference type="ARBA" id="ARBA00014376"/>
    </source>
</evidence>
<evidence type="ECO:0000256" key="6">
    <source>
        <dbReference type="PIRNR" id="PIRNR002889"/>
    </source>
</evidence>
<dbReference type="GO" id="GO:0071973">
    <property type="term" value="P:bacterial-type flagellum-dependent cell motility"/>
    <property type="evidence" value="ECO:0007669"/>
    <property type="project" value="InterPro"/>
</dbReference>
<organism evidence="7 8">
    <name type="scientific">Aminipila luticellarii</name>
    <dbReference type="NCBI Taxonomy" id="2507160"/>
    <lineage>
        <taxon>Bacteria</taxon>
        <taxon>Bacillati</taxon>
        <taxon>Bacillota</taxon>
        <taxon>Clostridia</taxon>
        <taxon>Peptostreptococcales</taxon>
        <taxon>Anaerovoracaceae</taxon>
        <taxon>Aminipila</taxon>
    </lineage>
</organism>
<reference evidence="7 8" key="1">
    <citation type="submission" date="2019-01" db="EMBL/GenBank/DDBJ databases">
        <title>Draft genomes of a novel of Aminipila strains.</title>
        <authorList>
            <person name="Ma S."/>
        </authorList>
    </citation>
    <scope>NUCLEOTIDE SEQUENCE [LARGE SCALE GENOMIC DNA]</scope>
    <source>
        <strain evidence="8">JN-39</strain>
    </source>
</reference>
<dbReference type="PIRSF" id="PIRSF002889">
    <property type="entry name" value="Rod_FlgB"/>
    <property type="match status" value="1"/>
</dbReference>
<gene>
    <name evidence="7" type="primary">flgB</name>
    <name evidence="7" type="ORF">EQM06_01625</name>
</gene>
<dbReference type="GO" id="GO:0030694">
    <property type="term" value="C:bacterial-type flagellum basal body, rod"/>
    <property type="evidence" value="ECO:0007669"/>
    <property type="project" value="InterPro"/>
</dbReference>
<dbReference type="Proteomes" id="UP000287601">
    <property type="component" value="Chromosome"/>
</dbReference>
<proteinExistence type="inferred from homology"/>
<evidence type="ECO:0000313" key="7">
    <source>
        <dbReference type="EMBL" id="QAT44051.1"/>
    </source>
</evidence>
<keyword evidence="7" id="KW-0969">Cilium</keyword>
<comment type="subunit">
    <text evidence="6">The basal body constitutes a major portion of the flagellar organelle and consists of a number of rings mounted on a central rod.</text>
</comment>
<dbReference type="InterPro" id="IPR006300">
    <property type="entry name" value="FlgB"/>
</dbReference>